<dbReference type="KEGG" id="cic:CICLE_v10033719mg"/>
<dbReference type="EMBL" id="KI536726">
    <property type="protein sequence ID" value="ESR50511.1"/>
    <property type="molecule type" value="Genomic_DNA"/>
</dbReference>
<dbReference type="Pfam" id="PF02365">
    <property type="entry name" value="NAM"/>
    <property type="match status" value="1"/>
</dbReference>
<evidence type="ECO:0000256" key="2">
    <source>
        <dbReference type="ARBA" id="ARBA00023015"/>
    </source>
</evidence>
<gene>
    <name evidence="7" type="ORF">CICLE_v10033719mg</name>
</gene>
<dbReference type="PROSITE" id="PS51005">
    <property type="entry name" value="NAC"/>
    <property type="match status" value="1"/>
</dbReference>
<organism evidence="7 8">
    <name type="scientific">Citrus clementina</name>
    <name type="common">Clementine</name>
    <name type="synonym">Citrus deliciosa x Citrus sinensis</name>
    <dbReference type="NCBI Taxonomy" id="85681"/>
    <lineage>
        <taxon>Eukaryota</taxon>
        <taxon>Viridiplantae</taxon>
        <taxon>Streptophyta</taxon>
        <taxon>Embryophyta</taxon>
        <taxon>Tracheophyta</taxon>
        <taxon>Spermatophyta</taxon>
        <taxon>Magnoliopsida</taxon>
        <taxon>eudicotyledons</taxon>
        <taxon>Gunneridae</taxon>
        <taxon>Pentapetalae</taxon>
        <taxon>rosids</taxon>
        <taxon>malvids</taxon>
        <taxon>Sapindales</taxon>
        <taxon>Rutaceae</taxon>
        <taxon>Aurantioideae</taxon>
        <taxon>Citrus</taxon>
    </lineage>
</organism>
<dbReference type="Gramene" id="ESR50511">
    <property type="protein sequence ID" value="ESR50511"/>
    <property type="gene ID" value="CICLE_v10033719mg"/>
</dbReference>
<dbReference type="GO" id="GO:0005634">
    <property type="term" value="C:nucleus"/>
    <property type="evidence" value="ECO:0007669"/>
    <property type="project" value="UniProtKB-SubCell"/>
</dbReference>
<reference evidence="7 8" key="1">
    <citation type="submission" date="2013-10" db="EMBL/GenBank/DDBJ databases">
        <authorList>
            <consortium name="International Citrus Genome Consortium"/>
            <person name="Jenkins J."/>
            <person name="Schmutz J."/>
            <person name="Prochnik S."/>
            <person name="Rokhsar D."/>
            <person name="Gmitter F."/>
            <person name="Ollitrault P."/>
            <person name="Machado M."/>
            <person name="Talon M."/>
            <person name="Wincker P."/>
            <person name="Jaillon O."/>
            <person name="Morgante M."/>
        </authorList>
    </citation>
    <scope>NUCLEOTIDE SEQUENCE</scope>
    <source>
        <strain evidence="8">cv. Clemenules</strain>
    </source>
</reference>
<evidence type="ECO:0000259" key="6">
    <source>
        <dbReference type="PROSITE" id="PS51005"/>
    </source>
</evidence>
<dbReference type="GO" id="GO:0003677">
    <property type="term" value="F:DNA binding"/>
    <property type="evidence" value="ECO:0007669"/>
    <property type="project" value="UniProtKB-KW"/>
</dbReference>
<sequence>MQEHRPFLPHGFQFRPSDEELIELYLKKKVSGIFIPLAEYFIRDCNLYEEKPSEIWNSHGGPYLNADEDLYFFTQLKKKSSKGSRIDRKVGSFGGTWQGEDAGKDIVSGQSKIKIGSKKRFRYEKKGCEDHGAWIMHEYTLHLPKNQATNYVLCRLRKNQPTGHGIMKYGSAKKRKLKDFQDNSNQSEQVADIEMDRLLTHQQNQQQNYMDYQEVSCSSSDMMSEQSLAGGMGLASSVTEQHSVIDDHMQQQQSRQISVPNLEFYYGPSMEMMMSHFDQMICNQQSDSGNNMLQGRETGENYHCYSESIVEVPMAVPESLVQHEDSDGLPELIEEDYSFLEDLLHDDAEEPIGDVRCSFGLMLDLDDLLS</sequence>
<dbReference type="InterPro" id="IPR003441">
    <property type="entry name" value="NAC-dom"/>
</dbReference>
<dbReference type="GO" id="GO:0006355">
    <property type="term" value="P:regulation of DNA-templated transcription"/>
    <property type="evidence" value="ECO:0007669"/>
    <property type="project" value="InterPro"/>
</dbReference>
<evidence type="ECO:0000256" key="1">
    <source>
        <dbReference type="ARBA" id="ARBA00004123"/>
    </source>
</evidence>
<evidence type="ECO:0000256" key="5">
    <source>
        <dbReference type="ARBA" id="ARBA00023242"/>
    </source>
</evidence>
<keyword evidence="3" id="KW-0238">DNA-binding</keyword>
<keyword evidence="5" id="KW-0539">Nucleus</keyword>
<dbReference type="PANTHER" id="PTHR31989">
    <property type="entry name" value="NAC DOMAIN-CONTAINING PROTEIN 82-RELATED"/>
    <property type="match status" value="1"/>
</dbReference>
<dbReference type="InParanoid" id="V4TL18"/>
<keyword evidence="4" id="KW-0804">Transcription</keyword>
<dbReference type="Gene3D" id="2.170.150.80">
    <property type="entry name" value="NAC domain"/>
    <property type="match status" value="1"/>
</dbReference>
<dbReference type="SUPFAM" id="SSF101941">
    <property type="entry name" value="NAC domain"/>
    <property type="match status" value="1"/>
</dbReference>
<keyword evidence="2" id="KW-0805">Transcription regulation</keyword>
<dbReference type="STRING" id="85681.V4TL18"/>
<dbReference type="AlphaFoldDB" id="V4TL18"/>
<dbReference type="Proteomes" id="UP000030687">
    <property type="component" value="Unassembled WGS sequence"/>
</dbReference>
<name>V4TL18_CITCL</name>
<evidence type="ECO:0000313" key="7">
    <source>
        <dbReference type="EMBL" id="ESR50511.1"/>
    </source>
</evidence>
<dbReference type="InterPro" id="IPR036093">
    <property type="entry name" value="NAC_dom_sf"/>
</dbReference>
<dbReference type="OMA" id="THYANED"/>
<dbReference type="OrthoDB" id="774757at2759"/>
<comment type="subcellular location">
    <subcellularLocation>
        <location evidence="1">Nucleus</location>
    </subcellularLocation>
</comment>
<evidence type="ECO:0000256" key="4">
    <source>
        <dbReference type="ARBA" id="ARBA00023163"/>
    </source>
</evidence>
<protein>
    <recommendedName>
        <fullName evidence="6">NAC domain-containing protein</fullName>
    </recommendedName>
</protein>
<feature type="domain" description="NAC" evidence="6">
    <location>
        <begin position="8"/>
        <end position="159"/>
    </location>
</feature>
<dbReference type="eggNOG" id="ENOG502S3PH">
    <property type="taxonomic scope" value="Eukaryota"/>
</dbReference>
<evidence type="ECO:0000256" key="3">
    <source>
        <dbReference type="ARBA" id="ARBA00023125"/>
    </source>
</evidence>
<proteinExistence type="predicted"/>
<accession>V4TL18</accession>
<evidence type="ECO:0000313" key="8">
    <source>
        <dbReference type="Proteomes" id="UP000030687"/>
    </source>
</evidence>
<keyword evidence="8" id="KW-1185">Reference proteome</keyword>